<sequence>MKEKVKSVIVTYPEDMDELTKNYSKSIARVLIKIVPPHQIDELIKRLEDKE</sequence>
<comment type="caution">
    <text evidence="1">The sequence shown here is derived from an EMBL/GenBank/DDBJ whole genome shotgun (WGS) entry which is preliminary data.</text>
</comment>
<dbReference type="EMBL" id="LWAE01000001">
    <property type="protein sequence ID" value="KZL93587.1"/>
    <property type="molecule type" value="Genomic_DNA"/>
</dbReference>
<gene>
    <name evidence="1" type="ORF">CLMAG_06330</name>
</gene>
<proteinExistence type="predicted"/>
<dbReference type="AlphaFoldDB" id="A0A162U683"/>
<organism evidence="1 2">
    <name type="scientific">Clostridium magnum DSM 2767</name>
    <dbReference type="NCBI Taxonomy" id="1121326"/>
    <lineage>
        <taxon>Bacteria</taxon>
        <taxon>Bacillati</taxon>
        <taxon>Bacillota</taxon>
        <taxon>Clostridia</taxon>
        <taxon>Eubacteriales</taxon>
        <taxon>Clostridiaceae</taxon>
        <taxon>Clostridium</taxon>
    </lineage>
</organism>
<keyword evidence="2" id="KW-1185">Reference proteome</keyword>
<evidence type="ECO:0000313" key="2">
    <source>
        <dbReference type="Proteomes" id="UP000076603"/>
    </source>
</evidence>
<dbReference type="RefSeq" id="WP_161486918.1">
    <property type="nucleotide sequence ID" value="NZ_FQXL01000031.1"/>
</dbReference>
<dbReference type="PATRIC" id="fig|1121326.3.peg.589"/>
<reference evidence="1 2" key="1">
    <citation type="submission" date="2016-04" db="EMBL/GenBank/DDBJ databases">
        <title>Genome sequence of Clostridium magnum DSM 2767.</title>
        <authorList>
            <person name="Poehlein A."/>
            <person name="Uhlig R."/>
            <person name="Fischer R."/>
            <person name="Bahl H."/>
            <person name="Daniel R."/>
        </authorList>
    </citation>
    <scope>NUCLEOTIDE SEQUENCE [LARGE SCALE GENOMIC DNA]</scope>
    <source>
        <strain evidence="1 2">DSM 2767</strain>
    </source>
</reference>
<protein>
    <submittedName>
        <fullName evidence="1">Uncharacterized protein</fullName>
    </submittedName>
</protein>
<evidence type="ECO:0000313" key="1">
    <source>
        <dbReference type="EMBL" id="KZL93587.1"/>
    </source>
</evidence>
<accession>A0A162U683</accession>
<name>A0A162U683_9CLOT</name>
<dbReference type="Proteomes" id="UP000076603">
    <property type="component" value="Unassembled WGS sequence"/>
</dbReference>